<dbReference type="PANTHER" id="PTHR22683:SF1">
    <property type="entry name" value="TYPE VII SECRETION SYSTEM PROTEIN ESSC"/>
    <property type="match status" value="1"/>
</dbReference>
<feature type="domain" description="FHA" evidence="6">
    <location>
        <begin position="132"/>
        <end position="182"/>
    </location>
</feature>
<dbReference type="InterPro" id="IPR002543">
    <property type="entry name" value="FtsK_dom"/>
</dbReference>
<dbReference type="InterPro" id="IPR027417">
    <property type="entry name" value="P-loop_NTPase"/>
</dbReference>
<feature type="region of interest" description="Disordered" evidence="5">
    <location>
        <begin position="206"/>
        <end position="379"/>
    </location>
</feature>
<dbReference type="SUPFAM" id="SSF52540">
    <property type="entry name" value="P-loop containing nucleoside triphosphate hydrolases"/>
    <property type="match status" value="1"/>
</dbReference>
<feature type="compositionally biased region" description="Low complexity" evidence="5">
    <location>
        <begin position="246"/>
        <end position="264"/>
    </location>
</feature>
<dbReference type="EMBL" id="CP114413">
    <property type="protein sequence ID" value="WAZ27100.1"/>
    <property type="molecule type" value="Genomic_DNA"/>
</dbReference>
<dbReference type="SMART" id="SM00382">
    <property type="entry name" value="AAA"/>
    <property type="match status" value="1"/>
</dbReference>
<keyword evidence="9" id="KW-1185">Reference proteome</keyword>
<feature type="compositionally biased region" description="Basic and acidic residues" evidence="5">
    <location>
        <begin position="344"/>
        <end position="358"/>
    </location>
</feature>
<feature type="domain" description="FtsK" evidence="7">
    <location>
        <begin position="843"/>
        <end position="1092"/>
    </location>
</feature>
<dbReference type="InterPro" id="IPR000253">
    <property type="entry name" value="FHA_dom"/>
</dbReference>
<proteinExistence type="predicted"/>
<reference evidence="8" key="1">
    <citation type="submission" date="2022-12" db="EMBL/GenBank/DDBJ databases">
        <authorList>
            <person name="Ruckert C."/>
            <person name="Busche T."/>
            <person name="Kalinowski J."/>
            <person name="Wittmann C."/>
        </authorList>
    </citation>
    <scope>NUCLEOTIDE SEQUENCE</scope>
    <source>
        <strain evidence="8">DSM 40467</strain>
    </source>
</reference>
<evidence type="ECO:0000313" key="9">
    <source>
        <dbReference type="Proteomes" id="UP001164439"/>
    </source>
</evidence>
<dbReference type="InterPro" id="IPR008984">
    <property type="entry name" value="SMAD_FHA_dom_sf"/>
</dbReference>
<dbReference type="SMART" id="SM00240">
    <property type="entry name" value="FHA"/>
    <property type="match status" value="1"/>
</dbReference>
<feature type="region of interest" description="Disordered" evidence="5">
    <location>
        <begin position="574"/>
        <end position="654"/>
    </location>
</feature>
<dbReference type="RefSeq" id="WP_269664562.1">
    <property type="nucleotide sequence ID" value="NZ_CP114413.1"/>
</dbReference>
<dbReference type="InterPro" id="IPR050206">
    <property type="entry name" value="FtsK/SpoIIIE/SftA"/>
</dbReference>
<evidence type="ECO:0000256" key="2">
    <source>
        <dbReference type="ARBA" id="ARBA00022741"/>
    </source>
</evidence>
<feature type="region of interest" description="Disordered" evidence="5">
    <location>
        <begin position="968"/>
        <end position="1007"/>
    </location>
</feature>
<dbReference type="CDD" id="cd00060">
    <property type="entry name" value="FHA"/>
    <property type="match status" value="1"/>
</dbReference>
<gene>
    <name evidence="8" type="ORF">STRCI_003334</name>
</gene>
<dbReference type="PROSITE" id="PS50006">
    <property type="entry name" value="FHA_DOMAIN"/>
    <property type="match status" value="1"/>
</dbReference>
<dbReference type="Proteomes" id="UP001164439">
    <property type="component" value="Chromosome"/>
</dbReference>
<evidence type="ECO:0000259" key="6">
    <source>
        <dbReference type="PROSITE" id="PS50006"/>
    </source>
</evidence>
<dbReference type="Gene3D" id="2.60.200.20">
    <property type="match status" value="1"/>
</dbReference>
<evidence type="ECO:0000259" key="7">
    <source>
        <dbReference type="PROSITE" id="PS50901"/>
    </source>
</evidence>
<evidence type="ECO:0000256" key="3">
    <source>
        <dbReference type="ARBA" id="ARBA00022840"/>
    </source>
</evidence>
<dbReference type="InterPro" id="IPR003593">
    <property type="entry name" value="AAA+_ATPase"/>
</dbReference>
<feature type="binding site" evidence="4">
    <location>
        <begin position="861"/>
        <end position="868"/>
    </location>
    <ligand>
        <name>ATP</name>
        <dbReference type="ChEBI" id="CHEBI:30616"/>
    </ligand>
</feature>
<evidence type="ECO:0000256" key="5">
    <source>
        <dbReference type="SAM" id="MobiDB-lite"/>
    </source>
</evidence>
<dbReference type="PANTHER" id="PTHR22683">
    <property type="entry name" value="SPORULATION PROTEIN RELATED"/>
    <property type="match status" value="1"/>
</dbReference>
<name>A0ABY7KTW5_9ACTN</name>
<sequence>MQIRLTVVDPLGPLPATARATSRDVLVTAPAGTALAAVASALASAVSADGGTSRAGESERGSGPVVVFAGAERLDSARCTLGEPPLIDGAVLSLGAPAEPEAHPEVDDAPTQLQVVAGPDAGGVHLLHGGQIHVGRSADADVPLDDPDVSRLHCAVTVATDGRVSIADLGSTNGTTVDGARIGTRPVRFAPGALLRIGESALRLAPAGGPGARVPTVPDGEGHIRLSGAPARVRSPQDPHGETRHAYGSAAWGASSATPGAQEHGPVEPPVVPEQGGAPRIESGATPGAGVPGPRGGDTHGAGFPAGARGSGDRGSDGHTGRSTPASGDRGSDARARGGSHGGHGTDAHADAPGDDGSHAGARKGTPLHGTDVPQGVRKRGGLGAWARRLAGGRGEQGPPGRETYDDQGAEALAQPVSDTAHRSPETWPDPAALLLTALGPGPRLWERGPEHSEALTVRLGTADRAAPDGSGLLPAVPVTADLREAGSLGLAGPRARLAGLARAVISQLAALHSPDALEIVLLSADRARPLEERTAEWAWLGWLPHLRPAHGQDCRLLLAHDREQATARTQELLRRLDDHPEPPAAPTSDTRRPSWAQDDPAEFPARHVSRPQGTSAESPTRHPSRPQDDPTESSTRHPARPHGTPADRFPGPYTVVVVDGDPGGADVREAVARLATDGPRAGVHVVCLAETPPASPASPVTDTYRAACAAAPAFRSCGAVALLSGDVATALRLMRVARGSGAEAGHAEPAPVGPGTVATVDAVSLPWAERFARALAPLRPDAVAGDRQPRVSAPLPQAARLLDELGLARATPASLMTRWADAADDTEALGGRAHAVLGAGPRGPVAADLAADGPHLLIEGPAGSGRTELLRALVASLAAAERPDRLTMVLMDGRDTTGAGGGGNGGDGLRVCTDVPHVTTHLTANDPVRMREFAQSLSAELKRRAELLGRSHFSEWHASRLVSGRMVTQRTAASPGTNRSGAADLDAPPSSTLRLRPAASSRRTEAAPPLPRLVVVVDDLDALVSPALGSPGRPAAGSVIRALEAVAREGERLGVHLVAATGADGRTAGSEPARLATLRVALDAPAPGPDEPAPGRGRLSWADGRATAFQGGRVTGRIPRTATLRPTVVPLEWHRMGDPPARRPVRELGNGPTDLALLASALERAAKEVSAAAVPSLL</sequence>
<dbReference type="Pfam" id="PF01580">
    <property type="entry name" value="FtsK_SpoIIIE"/>
    <property type="match status" value="1"/>
</dbReference>
<feature type="compositionally biased region" description="Gly residues" evidence="5">
    <location>
        <begin position="290"/>
        <end position="300"/>
    </location>
</feature>
<dbReference type="SUPFAM" id="SSF49879">
    <property type="entry name" value="SMAD/FHA domain"/>
    <property type="match status" value="1"/>
</dbReference>
<evidence type="ECO:0000256" key="1">
    <source>
        <dbReference type="ARBA" id="ARBA00022553"/>
    </source>
</evidence>
<evidence type="ECO:0000313" key="8">
    <source>
        <dbReference type="EMBL" id="WAZ27100.1"/>
    </source>
</evidence>
<feature type="compositionally biased region" description="Basic and acidic residues" evidence="5">
    <location>
        <begin position="235"/>
        <end position="245"/>
    </location>
</feature>
<dbReference type="Pfam" id="PF00498">
    <property type="entry name" value="FHA"/>
    <property type="match status" value="1"/>
</dbReference>
<organism evidence="8 9">
    <name type="scientific">Streptomyces cinnabarinus</name>
    <dbReference type="NCBI Taxonomy" id="67287"/>
    <lineage>
        <taxon>Bacteria</taxon>
        <taxon>Bacillati</taxon>
        <taxon>Actinomycetota</taxon>
        <taxon>Actinomycetes</taxon>
        <taxon>Kitasatosporales</taxon>
        <taxon>Streptomycetaceae</taxon>
        <taxon>Streptomyces</taxon>
    </lineage>
</organism>
<feature type="compositionally biased region" description="Polar residues" evidence="5">
    <location>
        <begin position="968"/>
        <end position="981"/>
    </location>
</feature>
<accession>A0ABY7KTW5</accession>
<feature type="compositionally biased region" description="Basic and acidic residues" evidence="5">
    <location>
        <begin position="311"/>
        <end position="320"/>
    </location>
</feature>
<evidence type="ECO:0000256" key="4">
    <source>
        <dbReference type="PROSITE-ProRule" id="PRU00289"/>
    </source>
</evidence>
<dbReference type="PROSITE" id="PS50901">
    <property type="entry name" value="FTSK"/>
    <property type="match status" value="1"/>
</dbReference>
<protein>
    <submittedName>
        <fullName evidence="8">FHA domain-containing protein</fullName>
    </submittedName>
</protein>
<keyword evidence="2 4" id="KW-0547">Nucleotide-binding</keyword>
<keyword evidence="3 4" id="KW-0067">ATP-binding</keyword>
<dbReference type="Gene3D" id="3.40.50.300">
    <property type="entry name" value="P-loop containing nucleotide triphosphate hydrolases"/>
    <property type="match status" value="2"/>
</dbReference>
<keyword evidence="1" id="KW-0597">Phosphoprotein</keyword>